<evidence type="ECO:0000313" key="2">
    <source>
        <dbReference type="EMBL" id="HIW11331.1"/>
    </source>
</evidence>
<reference evidence="2" key="2">
    <citation type="submission" date="2021-04" db="EMBL/GenBank/DDBJ databases">
        <authorList>
            <person name="Gilroy R."/>
        </authorList>
    </citation>
    <scope>NUCLEOTIDE SEQUENCE</scope>
    <source>
        <strain evidence="2">ChiBcec15-1070</strain>
    </source>
</reference>
<feature type="transmembrane region" description="Helical" evidence="1">
    <location>
        <begin position="79"/>
        <end position="97"/>
    </location>
</feature>
<organism evidence="2 3">
    <name type="scientific">Candidatus Rikenella faecigallinarum</name>
    <dbReference type="NCBI Taxonomy" id="2838745"/>
    <lineage>
        <taxon>Bacteria</taxon>
        <taxon>Pseudomonadati</taxon>
        <taxon>Bacteroidota</taxon>
        <taxon>Bacteroidia</taxon>
        <taxon>Bacteroidales</taxon>
        <taxon>Rikenellaceae</taxon>
        <taxon>Rikenella</taxon>
    </lineage>
</organism>
<gene>
    <name evidence="2" type="ORF">H9888_07535</name>
</gene>
<feature type="transmembrane region" description="Helical" evidence="1">
    <location>
        <begin position="259"/>
        <end position="278"/>
    </location>
</feature>
<feature type="transmembrane region" description="Helical" evidence="1">
    <location>
        <begin position="129"/>
        <end position="149"/>
    </location>
</feature>
<feature type="transmembrane region" description="Helical" evidence="1">
    <location>
        <begin position="161"/>
        <end position="179"/>
    </location>
</feature>
<feature type="transmembrane region" description="Helical" evidence="1">
    <location>
        <begin position="228"/>
        <end position="247"/>
    </location>
</feature>
<evidence type="ECO:0000313" key="3">
    <source>
        <dbReference type="Proteomes" id="UP000823926"/>
    </source>
</evidence>
<keyword evidence="1" id="KW-0472">Membrane</keyword>
<protein>
    <submittedName>
        <fullName evidence="2">DUF4271 domain-containing protein</fullName>
    </submittedName>
</protein>
<keyword evidence="1" id="KW-0812">Transmembrane</keyword>
<dbReference type="AlphaFoldDB" id="A0A9D1QEJ2"/>
<name>A0A9D1QEJ2_9BACT</name>
<proteinExistence type="predicted"/>
<accession>A0A9D1QEJ2</accession>
<reference evidence="2" key="1">
    <citation type="journal article" date="2021" name="PeerJ">
        <title>Extensive microbial diversity within the chicken gut microbiome revealed by metagenomics and culture.</title>
        <authorList>
            <person name="Gilroy R."/>
            <person name="Ravi A."/>
            <person name="Getino M."/>
            <person name="Pursley I."/>
            <person name="Horton D.L."/>
            <person name="Alikhan N.F."/>
            <person name="Baker D."/>
            <person name="Gharbi K."/>
            <person name="Hall N."/>
            <person name="Watson M."/>
            <person name="Adriaenssens E.M."/>
            <person name="Foster-Nyarko E."/>
            <person name="Jarju S."/>
            <person name="Secka A."/>
            <person name="Antonio M."/>
            <person name="Oren A."/>
            <person name="Chaudhuri R.R."/>
            <person name="La Ragione R."/>
            <person name="Hildebrand F."/>
            <person name="Pallen M.J."/>
        </authorList>
    </citation>
    <scope>NUCLEOTIDE SEQUENCE</scope>
    <source>
        <strain evidence="2">ChiBcec15-1070</strain>
    </source>
</reference>
<dbReference type="Proteomes" id="UP000823926">
    <property type="component" value="Unassembled WGS sequence"/>
</dbReference>
<dbReference type="InterPro" id="IPR025367">
    <property type="entry name" value="DUF4271"/>
</dbReference>
<sequence>MERPLTSYELLTGPTPVGEALQQALFPRLSASDTTFHPDTAWLLQPAPSAAEVWGPSSTLAETLAPHTLHRVEAPREPWQTSVVMVVLICFYCYIMYRFRRDMMSCLKNIGNTEDTLTLMEGQGADFVYLLRSGMALAVLSGAALIMTWMELKLPGVESYYLFFGAVAAFLLIVLYRRVAFAVMRWLTDQKELFHEITFINRIDITFIALCYTPLAVIIGVSGRLFELGLVVLALLILYHFTALYKYFRLRLFSKLQWILYLCAVEILPVSFIIALAIRKSGIN</sequence>
<comment type="caution">
    <text evidence="2">The sequence shown here is derived from an EMBL/GenBank/DDBJ whole genome shotgun (WGS) entry which is preliminary data.</text>
</comment>
<dbReference type="EMBL" id="DXHL01000034">
    <property type="protein sequence ID" value="HIW11331.1"/>
    <property type="molecule type" value="Genomic_DNA"/>
</dbReference>
<dbReference type="Pfam" id="PF14093">
    <property type="entry name" value="DUF4271"/>
    <property type="match status" value="1"/>
</dbReference>
<feature type="transmembrane region" description="Helical" evidence="1">
    <location>
        <begin position="199"/>
        <end position="222"/>
    </location>
</feature>
<evidence type="ECO:0000256" key="1">
    <source>
        <dbReference type="SAM" id="Phobius"/>
    </source>
</evidence>
<keyword evidence="1" id="KW-1133">Transmembrane helix</keyword>